<comment type="caution">
    <text evidence="2">The sequence shown here is derived from an EMBL/GenBank/DDBJ whole genome shotgun (WGS) entry which is preliminary data.</text>
</comment>
<sequence length="191" mass="21570">MFHMREGKAFEVRGLLIGNGASTNLEEELALFLALVSRMLRRMSPLLARLLSVDDAKSLRFGGRPSTYDSSPALSEGWRDRKVGLEYQELRRGGGNFSWRRRAVLPQELVMMGGLFRCWFLGSFIVENGLYIVYNCLFCRRQGDVKSNSDKANEIFSSNQNGVSECEAAFQILSSCTEGFLNEFQDRWAGA</sequence>
<evidence type="ECO:0000313" key="3">
    <source>
        <dbReference type="Proteomes" id="UP000770661"/>
    </source>
</evidence>
<protein>
    <submittedName>
        <fullName evidence="2">Uncharacterized protein</fullName>
    </submittedName>
</protein>
<dbReference type="AlphaFoldDB" id="A0A8J4Y2U5"/>
<gene>
    <name evidence="2" type="ORF">GWK47_049438</name>
</gene>
<proteinExistence type="predicted"/>
<dbReference type="Proteomes" id="UP000770661">
    <property type="component" value="Unassembled WGS sequence"/>
</dbReference>
<name>A0A8J4Y2U5_CHIOP</name>
<keyword evidence="1" id="KW-0472">Membrane</keyword>
<dbReference type="EMBL" id="JACEEZ010013594">
    <property type="protein sequence ID" value="KAG0719950.1"/>
    <property type="molecule type" value="Genomic_DNA"/>
</dbReference>
<evidence type="ECO:0000313" key="2">
    <source>
        <dbReference type="EMBL" id="KAG0719950.1"/>
    </source>
</evidence>
<evidence type="ECO:0000256" key="1">
    <source>
        <dbReference type="SAM" id="Phobius"/>
    </source>
</evidence>
<reference evidence="2" key="1">
    <citation type="submission" date="2020-07" db="EMBL/GenBank/DDBJ databases">
        <title>The High-quality genome of the commercially important snow crab, Chionoecetes opilio.</title>
        <authorList>
            <person name="Jeong J.-H."/>
            <person name="Ryu S."/>
        </authorList>
    </citation>
    <scope>NUCLEOTIDE SEQUENCE</scope>
    <source>
        <strain evidence="2">MADBK_172401_WGS</strain>
        <tissue evidence="2">Digestive gland</tissue>
    </source>
</reference>
<keyword evidence="3" id="KW-1185">Reference proteome</keyword>
<feature type="transmembrane region" description="Helical" evidence="1">
    <location>
        <begin position="109"/>
        <end position="134"/>
    </location>
</feature>
<accession>A0A8J4Y2U5</accession>
<organism evidence="2 3">
    <name type="scientific">Chionoecetes opilio</name>
    <name type="common">Atlantic snow crab</name>
    <name type="synonym">Cancer opilio</name>
    <dbReference type="NCBI Taxonomy" id="41210"/>
    <lineage>
        <taxon>Eukaryota</taxon>
        <taxon>Metazoa</taxon>
        <taxon>Ecdysozoa</taxon>
        <taxon>Arthropoda</taxon>
        <taxon>Crustacea</taxon>
        <taxon>Multicrustacea</taxon>
        <taxon>Malacostraca</taxon>
        <taxon>Eumalacostraca</taxon>
        <taxon>Eucarida</taxon>
        <taxon>Decapoda</taxon>
        <taxon>Pleocyemata</taxon>
        <taxon>Brachyura</taxon>
        <taxon>Eubrachyura</taxon>
        <taxon>Majoidea</taxon>
        <taxon>Majidae</taxon>
        <taxon>Chionoecetes</taxon>
    </lineage>
</organism>
<keyword evidence="1" id="KW-0812">Transmembrane</keyword>
<keyword evidence="1" id="KW-1133">Transmembrane helix</keyword>